<evidence type="ECO:0000256" key="4">
    <source>
        <dbReference type="ARBA" id="ARBA00022989"/>
    </source>
</evidence>
<keyword evidence="2" id="KW-1003">Cell membrane</keyword>
<keyword evidence="3 7" id="KW-0812">Transmembrane</keyword>
<reference evidence="10" key="1">
    <citation type="submission" date="2016-04" db="EMBL/GenBank/DDBJ databases">
        <authorList>
            <person name="Evans L.H."/>
            <person name="Alamgir A."/>
            <person name="Owens N."/>
            <person name="Weber N.D."/>
            <person name="Virtaneva K."/>
            <person name="Barbian K."/>
            <person name="Babar A."/>
            <person name="Rosenke K."/>
        </authorList>
    </citation>
    <scope>NUCLEOTIDE SEQUENCE</scope>
    <source>
        <strain evidence="10">86</strain>
    </source>
</reference>
<dbReference type="InterPro" id="IPR050250">
    <property type="entry name" value="Macrolide_Exporter_MacB"/>
</dbReference>
<evidence type="ECO:0000256" key="5">
    <source>
        <dbReference type="ARBA" id="ARBA00023136"/>
    </source>
</evidence>
<protein>
    <recommendedName>
        <fullName evidence="11">Macrolide export ATP-binding/permease protein MacB</fullName>
    </recommendedName>
</protein>
<evidence type="ECO:0000256" key="6">
    <source>
        <dbReference type="ARBA" id="ARBA00038076"/>
    </source>
</evidence>
<evidence type="ECO:0000256" key="2">
    <source>
        <dbReference type="ARBA" id="ARBA00022475"/>
    </source>
</evidence>
<gene>
    <name evidence="10" type="ORF">KL86CLO1_12775</name>
</gene>
<feature type="transmembrane region" description="Helical" evidence="7">
    <location>
        <begin position="323"/>
        <end position="356"/>
    </location>
</feature>
<comment type="subcellular location">
    <subcellularLocation>
        <location evidence="1">Cell membrane</location>
        <topology evidence="1">Multi-pass membrane protein</topology>
    </subcellularLocation>
</comment>
<dbReference type="AlphaFoldDB" id="A0A212KE30"/>
<dbReference type="InterPro" id="IPR003838">
    <property type="entry name" value="ABC3_permease_C"/>
</dbReference>
<dbReference type="PANTHER" id="PTHR30572">
    <property type="entry name" value="MEMBRANE COMPONENT OF TRANSPORTER-RELATED"/>
    <property type="match status" value="1"/>
</dbReference>
<dbReference type="InterPro" id="IPR025857">
    <property type="entry name" value="MacB_PCD"/>
</dbReference>
<name>A0A212KE30_9FIRM</name>
<keyword evidence="4 7" id="KW-1133">Transmembrane helix</keyword>
<organism evidence="10">
    <name type="scientific">uncultured Eubacteriales bacterium</name>
    <dbReference type="NCBI Taxonomy" id="172733"/>
    <lineage>
        <taxon>Bacteria</taxon>
        <taxon>Bacillati</taxon>
        <taxon>Bacillota</taxon>
        <taxon>Clostridia</taxon>
        <taxon>Eubacteriales</taxon>
        <taxon>environmental samples</taxon>
    </lineage>
</organism>
<comment type="similarity">
    <text evidence="6">Belongs to the ABC-4 integral membrane protein family.</text>
</comment>
<sequence length="409" mass="43610">MNFSQSFRLAVKSLLTSKMRALLTMLGIIIGVAAVIVITSLGNGMQQMMNSEFDKLGANLIQAQVWGRGSDSRNITPEDMYALQAKYPQYISGVTPYVQGSVKVRVKDTEFKRTSLYGVSEVFYDPQSNLTMNGEALSEGRFLQYTDVLRSQSVCVIGAYLAQTGFQGSALGKTLTVGGVPYTVVGVLEKKADLTEGSGDDALYLPYGGMLRLTGQAEAGFYLFTTVGKETSTVAKGLIEARLYQTYQSSDYYYVMSSAEMMDAMNTMMNTMMVVLVAIAAISLLVGGIGIMNIMLVSVTERTREIGIRKSLGGKRRDIRSQFIIEAGTTSAIGGLLGILVGVGLAQAAGLLIGAIMVSQMGGGTFNAVPTAGSVLIAFGVSVAIGIVFGYLPANKAAKLNPIDALRYD</sequence>
<evidence type="ECO:0000256" key="7">
    <source>
        <dbReference type="SAM" id="Phobius"/>
    </source>
</evidence>
<feature type="transmembrane region" description="Helical" evidence="7">
    <location>
        <begin position="21"/>
        <end position="42"/>
    </location>
</feature>
<feature type="transmembrane region" description="Helical" evidence="7">
    <location>
        <begin position="272"/>
        <end position="299"/>
    </location>
</feature>
<evidence type="ECO:0000313" key="10">
    <source>
        <dbReference type="EMBL" id="SBW09939.1"/>
    </source>
</evidence>
<accession>A0A212KE30</accession>
<dbReference type="PANTHER" id="PTHR30572:SF4">
    <property type="entry name" value="ABC TRANSPORTER PERMEASE YTRF"/>
    <property type="match status" value="1"/>
</dbReference>
<evidence type="ECO:0000256" key="3">
    <source>
        <dbReference type="ARBA" id="ARBA00022692"/>
    </source>
</evidence>
<evidence type="ECO:0008006" key="11">
    <source>
        <dbReference type="Google" id="ProtNLM"/>
    </source>
</evidence>
<feature type="transmembrane region" description="Helical" evidence="7">
    <location>
        <begin position="368"/>
        <end position="392"/>
    </location>
</feature>
<evidence type="ECO:0000256" key="1">
    <source>
        <dbReference type="ARBA" id="ARBA00004651"/>
    </source>
</evidence>
<proteinExistence type="inferred from homology"/>
<dbReference type="EMBL" id="FLUN01000001">
    <property type="protein sequence ID" value="SBW09939.1"/>
    <property type="molecule type" value="Genomic_DNA"/>
</dbReference>
<keyword evidence="5 7" id="KW-0472">Membrane</keyword>
<feature type="domain" description="ABC3 transporter permease C-terminal" evidence="8">
    <location>
        <begin position="278"/>
        <end position="402"/>
    </location>
</feature>
<dbReference type="Pfam" id="PF02687">
    <property type="entry name" value="FtsX"/>
    <property type="match status" value="1"/>
</dbReference>
<evidence type="ECO:0000259" key="8">
    <source>
        <dbReference type="Pfam" id="PF02687"/>
    </source>
</evidence>
<evidence type="ECO:0000259" key="9">
    <source>
        <dbReference type="Pfam" id="PF12704"/>
    </source>
</evidence>
<dbReference type="Pfam" id="PF12704">
    <property type="entry name" value="MacB_PCD"/>
    <property type="match status" value="1"/>
</dbReference>
<dbReference type="GO" id="GO:0022857">
    <property type="term" value="F:transmembrane transporter activity"/>
    <property type="evidence" value="ECO:0007669"/>
    <property type="project" value="TreeGrafter"/>
</dbReference>
<feature type="domain" description="MacB-like periplasmic core" evidence="9">
    <location>
        <begin position="22"/>
        <end position="214"/>
    </location>
</feature>
<dbReference type="GO" id="GO:0005886">
    <property type="term" value="C:plasma membrane"/>
    <property type="evidence" value="ECO:0007669"/>
    <property type="project" value="UniProtKB-SubCell"/>
</dbReference>